<protein>
    <recommendedName>
        <fullName evidence="7">TVP38/TMEM64 family membrane protein</fullName>
    </recommendedName>
</protein>
<dbReference type="RefSeq" id="WP_137812763.1">
    <property type="nucleotide sequence ID" value="NZ_BJFL01000004.1"/>
</dbReference>
<organism evidence="10 11">
    <name type="scientific">Gandjariella thermophila</name>
    <dbReference type="NCBI Taxonomy" id="1931992"/>
    <lineage>
        <taxon>Bacteria</taxon>
        <taxon>Bacillati</taxon>
        <taxon>Actinomycetota</taxon>
        <taxon>Actinomycetes</taxon>
        <taxon>Pseudonocardiales</taxon>
        <taxon>Pseudonocardiaceae</taxon>
        <taxon>Gandjariella</taxon>
    </lineage>
</organism>
<dbReference type="AlphaFoldDB" id="A0A4D4J4A6"/>
<evidence type="ECO:0000256" key="8">
    <source>
        <dbReference type="SAM" id="MobiDB-lite"/>
    </source>
</evidence>
<evidence type="ECO:0000256" key="1">
    <source>
        <dbReference type="ARBA" id="ARBA00004651"/>
    </source>
</evidence>
<dbReference type="InterPro" id="IPR015414">
    <property type="entry name" value="TMEM64"/>
</dbReference>
<dbReference type="Proteomes" id="UP000298860">
    <property type="component" value="Unassembled WGS sequence"/>
</dbReference>
<keyword evidence="5 7" id="KW-1133">Transmembrane helix</keyword>
<feature type="transmembrane region" description="Helical" evidence="7">
    <location>
        <begin position="65"/>
        <end position="92"/>
    </location>
</feature>
<evidence type="ECO:0000313" key="10">
    <source>
        <dbReference type="EMBL" id="GDY29578.1"/>
    </source>
</evidence>
<feature type="transmembrane region" description="Helical" evidence="7">
    <location>
        <begin position="124"/>
        <end position="145"/>
    </location>
</feature>
<evidence type="ECO:0000256" key="4">
    <source>
        <dbReference type="ARBA" id="ARBA00022692"/>
    </source>
</evidence>
<feature type="transmembrane region" description="Helical" evidence="7">
    <location>
        <begin position="152"/>
        <end position="173"/>
    </location>
</feature>
<evidence type="ECO:0000256" key="2">
    <source>
        <dbReference type="ARBA" id="ARBA00008640"/>
    </source>
</evidence>
<feature type="transmembrane region" description="Helical" evidence="7">
    <location>
        <begin position="34"/>
        <end position="53"/>
    </location>
</feature>
<comment type="similarity">
    <text evidence="2 7">Belongs to the TVP38/TMEM64 family.</text>
</comment>
<dbReference type="GO" id="GO:0005886">
    <property type="term" value="C:plasma membrane"/>
    <property type="evidence" value="ECO:0007669"/>
    <property type="project" value="UniProtKB-SubCell"/>
</dbReference>
<dbReference type="PANTHER" id="PTHR12677:SF59">
    <property type="entry name" value="GOLGI APPARATUS MEMBRANE PROTEIN TVP38-RELATED"/>
    <property type="match status" value="1"/>
</dbReference>
<dbReference type="InterPro" id="IPR032816">
    <property type="entry name" value="VTT_dom"/>
</dbReference>
<evidence type="ECO:0000256" key="7">
    <source>
        <dbReference type="RuleBase" id="RU366058"/>
    </source>
</evidence>
<feature type="domain" description="VTT" evidence="9">
    <location>
        <begin position="58"/>
        <end position="175"/>
    </location>
</feature>
<dbReference type="Pfam" id="PF09335">
    <property type="entry name" value="VTT_dom"/>
    <property type="match status" value="1"/>
</dbReference>
<evidence type="ECO:0000313" key="11">
    <source>
        <dbReference type="Proteomes" id="UP000298860"/>
    </source>
</evidence>
<comment type="caution">
    <text evidence="10">The sequence shown here is derived from an EMBL/GenBank/DDBJ whole genome shotgun (WGS) entry which is preliminary data.</text>
</comment>
<comment type="subcellular location">
    <subcellularLocation>
        <location evidence="1 7">Cell membrane</location>
        <topology evidence="1 7">Multi-pass membrane protein</topology>
    </subcellularLocation>
</comment>
<evidence type="ECO:0000256" key="5">
    <source>
        <dbReference type="ARBA" id="ARBA00022989"/>
    </source>
</evidence>
<keyword evidence="4 7" id="KW-0812">Transmembrane</keyword>
<dbReference type="EMBL" id="BJFL01000004">
    <property type="protein sequence ID" value="GDY29578.1"/>
    <property type="molecule type" value="Genomic_DNA"/>
</dbReference>
<accession>A0A4D4J4A6</accession>
<evidence type="ECO:0000256" key="3">
    <source>
        <dbReference type="ARBA" id="ARBA00022475"/>
    </source>
</evidence>
<name>A0A4D4J4A6_9PSEU</name>
<evidence type="ECO:0000259" key="9">
    <source>
        <dbReference type="Pfam" id="PF09335"/>
    </source>
</evidence>
<keyword evidence="6 7" id="KW-0472">Membrane</keyword>
<sequence length="229" mass="23158">MIRPRSLLAVGLLAALILVAVLLPVPDPAQLRAWALAAGPAAPALLFAAYAVATVAPLPRTVFTLAAGLLLGTVAGVTVAVGATAVSAALGFGLARAVGRDLVARRLDHRAVRTVDTQLAEGNWLTVASLRLIPVVPFAPLNYCCGVSSVRFLPYLAGTVAGSLPGTTAVVVFGDSLTGSTSPALLAVSACCAAVGATGLYLAIRRRSRTGDRPDPAAAPPEPEALTRP</sequence>
<keyword evidence="3 7" id="KW-1003">Cell membrane</keyword>
<feature type="transmembrane region" description="Helical" evidence="7">
    <location>
        <begin position="185"/>
        <end position="204"/>
    </location>
</feature>
<proteinExistence type="inferred from homology"/>
<keyword evidence="11" id="KW-1185">Reference proteome</keyword>
<gene>
    <name evidence="10" type="ORF">GTS_12110</name>
</gene>
<dbReference type="PANTHER" id="PTHR12677">
    <property type="entry name" value="GOLGI APPARATUS MEMBRANE PROTEIN TVP38-RELATED"/>
    <property type="match status" value="1"/>
</dbReference>
<reference evidence="11" key="1">
    <citation type="submission" date="2019-04" db="EMBL/GenBank/DDBJ databases">
        <title>Draft genome sequence of Pseudonocardiaceae bacterium SL3-2-4.</title>
        <authorList>
            <person name="Ningsih F."/>
            <person name="Yokota A."/>
            <person name="Sakai Y."/>
            <person name="Nanatani K."/>
            <person name="Yabe S."/>
            <person name="Oetari A."/>
            <person name="Sjamsuridzal W."/>
        </authorList>
    </citation>
    <scope>NUCLEOTIDE SEQUENCE [LARGE SCALE GENOMIC DNA]</scope>
    <source>
        <strain evidence="11">SL3-2-4</strain>
    </source>
</reference>
<dbReference type="OrthoDB" id="5242213at2"/>
<evidence type="ECO:0000256" key="6">
    <source>
        <dbReference type="ARBA" id="ARBA00023136"/>
    </source>
</evidence>
<feature type="region of interest" description="Disordered" evidence="8">
    <location>
        <begin position="208"/>
        <end position="229"/>
    </location>
</feature>